<keyword evidence="4" id="KW-1185">Reference proteome</keyword>
<evidence type="ECO:0000313" key="4">
    <source>
        <dbReference type="Proteomes" id="UP001295740"/>
    </source>
</evidence>
<reference evidence="3" key="1">
    <citation type="submission" date="2023-10" db="EMBL/GenBank/DDBJ databases">
        <authorList>
            <person name="Hackl T."/>
        </authorList>
    </citation>
    <scope>NUCLEOTIDE SEQUENCE</scope>
</reference>
<dbReference type="EMBL" id="CAUWAG010000014">
    <property type="protein sequence ID" value="CAJ2510309.1"/>
    <property type="molecule type" value="Genomic_DNA"/>
</dbReference>
<dbReference type="Proteomes" id="UP001295740">
    <property type="component" value="Unassembled WGS sequence"/>
</dbReference>
<evidence type="ECO:0000313" key="3">
    <source>
        <dbReference type="EMBL" id="CAJ2510309.1"/>
    </source>
</evidence>
<keyword evidence="2" id="KW-0472">Membrane</keyword>
<organism evidence="3 4">
    <name type="scientific">Anthostomella pinea</name>
    <dbReference type="NCBI Taxonomy" id="933095"/>
    <lineage>
        <taxon>Eukaryota</taxon>
        <taxon>Fungi</taxon>
        <taxon>Dikarya</taxon>
        <taxon>Ascomycota</taxon>
        <taxon>Pezizomycotina</taxon>
        <taxon>Sordariomycetes</taxon>
        <taxon>Xylariomycetidae</taxon>
        <taxon>Xylariales</taxon>
        <taxon>Xylariaceae</taxon>
        <taxon>Anthostomella</taxon>
    </lineage>
</organism>
<protein>
    <submittedName>
        <fullName evidence="3">Uu.00g050120.m01.CDS01</fullName>
    </submittedName>
</protein>
<feature type="region of interest" description="Disordered" evidence="1">
    <location>
        <begin position="68"/>
        <end position="133"/>
    </location>
</feature>
<feature type="region of interest" description="Disordered" evidence="1">
    <location>
        <begin position="241"/>
        <end position="268"/>
    </location>
</feature>
<dbReference type="AlphaFoldDB" id="A0AAI8YMM8"/>
<gene>
    <name evidence="3" type="ORF">KHLLAP_LOCUS10777</name>
</gene>
<evidence type="ECO:0000256" key="2">
    <source>
        <dbReference type="SAM" id="Phobius"/>
    </source>
</evidence>
<sequence length="268" mass="29743">MDSLTQDVWAKVTGAASKMAQWSDWLHEYIKAHGLFKPIMIFMFVGQLVQVLGWCFALIWCHQQSRAQATAPTRVPNRGLTISPRAKAAPVTAHSKPLPATTSQPDHKTAAIPPANNSKPHPLSQTTTITYHDAPDAPSITTNDADITPSTTPEYPTPHQPLIKKCRYRTRTRPLSRFRLDADGTLSRYCKLCPDFDRVPQQPLPGEHPTPFHTRVLRGCPPGLGWDPPAGSVPLFCRAEGSDEEDGVEGDEGMKDEEMMNGEWWEQG</sequence>
<keyword evidence="2" id="KW-1133">Transmembrane helix</keyword>
<name>A0AAI8YMM8_9PEZI</name>
<accession>A0AAI8YMM8</accession>
<proteinExistence type="predicted"/>
<evidence type="ECO:0000256" key="1">
    <source>
        <dbReference type="SAM" id="MobiDB-lite"/>
    </source>
</evidence>
<feature type="transmembrane region" description="Helical" evidence="2">
    <location>
        <begin position="39"/>
        <end position="60"/>
    </location>
</feature>
<feature type="compositionally biased region" description="Acidic residues" evidence="1">
    <location>
        <begin position="242"/>
        <end position="251"/>
    </location>
</feature>
<feature type="compositionally biased region" description="Polar residues" evidence="1">
    <location>
        <begin position="115"/>
        <end position="130"/>
    </location>
</feature>
<keyword evidence="2" id="KW-0812">Transmembrane</keyword>
<comment type="caution">
    <text evidence="3">The sequence shown here is derived from an EMBL/GenBank/DDBJ whole genome shotgun (WGS) entry which is preliminary data.</text>
</comment>